<keyword evidence="1 6" id="KW-0694">RNA-binding</keyword>
<dbReference type="EMBL" id="CAKKLH010000325">
    <property type="protein sequence ID" value="CAH0112329.1"/>
    <property type="molecule type" value="Genomic_DNA"/>
</dbReference>
<dbReference type="FunFam" id="3.30.70.330:FF:000218">
    <property type="entry name" value="RNA-binding motif protein, X-linked 2"/>
    <property type="match status" value="1"/>
</dbReference>
<dbReference type="GO" id="GO:0071013">
    <property type="term" value="C:catalytic step 2 spliceosome"/>
    <property type="evidence" value="ECO:0007669"/>
    <property type="project" value="TreeGrafter"/>
</dbReference>
<comment type="caution">
    <text evidence="9">The sequence shown here is derived from an EMBL/GenBank/DDBJ whole genome shotgun (WGS) entry which is preliminary data.</text>
</comment>
<dbReference type="AlphaFoldDB" id="A0A8J2S3Q2"/>
<reference evidence="9" key="1">
    <citation type="submission" date="2021-11" db="EMBL/GenBank/DDBJ databases">
        <authorList>
            <person name="Schell T."/>
        </authorList>
    </citation>
    <scope>NUCLEOTIDE SEQUENCE</scope>
    <source>
        <strain evidence="9">M5</strain>
    </source>
</reference>
<dbReference type="Pfam" id="PF00076">
    <property type="entry name" value="RRM_1"/>
    <property type="match status" value="1"/>
</dbReference>
<dbReference type="Gene3D" id="3.30.70.330">
    <property type="match status" value="1"/>
</dbReference>
<dbReference type="InterPro" id="IPR012677">
    <property type="entry name" value="Nucleotide-bd_a/b_plait_sf"/>
</dbReference>
<organism evidence="9 10">
    <name type="scientific">Daphnia galeata</name>
    <dbReference type="NCBI Taxonomy" id="27404"/>
    <lineage>
        <taxon>Eukaryota</taxon>
        <taxon>Metazoa</taxon>
        <taxon>Ecdysozoa</taxon>
        <taxon>Arthropoda</taxon>
        <taxon>Crustacea</taxon>
        <taxon>Branchiopoda</taxon>
        <taxon>Diplostraca</taxon>
        <taxon>Cladocera</taxon>
        <taxon>Anomopoda</taxon>
        <taxon>Daphniidae</taxon>
        <taxon>Daphnia</taxon>
    </lineage>
</organism>
<name>A0A8J2S3Q2_9CRUS</name>
<evidence type="ECO:0000256" key="4">
    <source>
        <dbReference type="ARBA" id="ARBA00064744"/>
    </source>
</evidence>
<feature type="domain" description="RRM" evidence="8">
    <location>
        <begin position="36"/>
        <end position="114"/>
    </location>
</feature>
<dbReference type="CDD" id="cd12411">
    <property type="entry name" value="RRM_ist3_like"/>
    <property type="match status" value="1"/>
</dbReference>
<dbReference type="GO" id="GO:0000398">
    <property type="term" value="P:mRNA splicing, via spliceosome"/>
    <property type="evidence" value="ECO:0007669"/>
    <property type="project" value="InterPro"/>
</dbReference>
<dbReference type="PANTHER" id="PTHR45880">
    <property type="entry name" value="RNA-BINDING MOTIF PROTEIN, X-LINKED 2"/>
    <property type="match status" value="1"/>
</dbReference>
<dbReference type="Proteomes" id="UP000789390">
    <property type="component" value="Unassembled WGS sequence"/>
</dbReference>
<evidence type="ECO:0000256" key="1">
    <source>
        <dbReference type="ARBA" id="ARBA00022884"/>
    </source>
</evidence>
<comment type="similarity">
    <text evidence="3">Belongs to the IST3 family.</text>
</comment>
<evidence type="ECO:0000256" key="2">
    <source>
        <dbReference type="ARBA" id="ARBA00053249"/>
    </source>
</evidence>
<dbReference type="SMART" id="SM00360">
    <property type="entry name" value="RRM"/>
    <property type="match status" value="1"/>
</dbReference>
<comment type="function">
    <text evidence="2">Involved in pre-mRNA splicing as component of the activated spliceosome. As a component of the minor spliceosome, involved in the splicing of U12-type introns in pre-mRNAs.</text>
</comment>
<keyword evidence="10" id="KW-1185">Reference proteome</keyword>
<dbReference type="InterPro" id="IPR045844">
    <property type="entry name" value="RRM_Ist3-like"/>
</dbReference>
<dbReference type="InterPro" id="IPR000504">
    <property type="entry name" value="RRM_dom"/>
</dbReference>
<dbReference type="GO" id="GO:0005686">
    <property type="term" value="C:U2 snRNP"/>
    <property type="evidence" value="ECO:0007669"/>
    <property type="project" value="TreeGrafter"/>
</dbReference>
<evidence type="ECO:0000256" key="5">
    <source>
        <dbReference type="ARBA" id="ARBA00074390"/>
    </source>
</evidence>
<feature type="compositionally biased region" description="Basic residues" evidence="7">
    <location>
        <begin position="192"/>
        <end position="204"/>
    </location>
</feature>
<dbReference type="GO" id="GO:0071011">
    <property type="term" value="C:precatalytic spliceosome"/>
    <property type="evidence" value="ECO:0007669"/>
    <property type="project" value="TreeGrafter"/>
</dbReference>
<accession>A0A8J2S3Q2</accession>
<gene>
    <name evidence="9" type="ORF">DGAL_LOCUS16044</name>
</gene>
<dbReference type="OrthoDB" id="2573941at2759"/>
<evidence type="ECO:0000256" key="3">
    <source>
        <dbReference type="ARBA" id="ARBA00061455"/>
    </source>
</evidence>
<dbReference type="PANTHER" id="PTHR45880:SF1">
    <property type="entry name" value="RNA-BINDING MOTIF PROTEIN, X-LINKED 2"/>
    <property type="match status" value="1"/>
</dbReference>
<evidence type="ECO:0000313" key="10">
    <source>
        <dbReference type="Proteomes" id="UP000789390"/>
    </source>
</evidence>
<dbReference type="InterPro" id="IPR051847">
    <property type="entry name" value="RNA_proc/Spliceosome_comp"/>
</dbReference>
<evidence type="ECO:0000259" key="8">
    <source>
        <dbReference type="PROSITE" id="PS50102"/>
    </source>
</evidence>
<dbReference type="PROSITE" id="PS50102">
    <property type="entry name" value="RRM"/>
    <property type="match status" value="1"/>
</dbReference>
<sequence length="250" mass="29169">MNPLTNVKNIKKLSETELKHNISGKASWHYQYKDSAWIFIGGLPYDLSEGDIICIFSQYGEVANLNLVRDKVTGKSKGFCFLCYEDQRSTILAVDNLNSIKVCGRTLRVDHVEQYKIPKDPEKLDEDALRILQEGCGPESSIIKTLVNSGIQENPPAPETSSVSETKVLKQEKSIDSYSQPKGRYGKEKERRRSRSPNRRRSSERKHSDDRNKFHDQERSNYHDKNNEKERSHRRERSRDKDRDRRRDRK</sequence>
<protein>
    <recommendedName>
        <fullName evidence="5">RNA-binding motif protein, X-linked 2</fullName>
    </recommendedName>
</protein>
<proteinExistence type="inferred from homology"/>
<evidence type="ECO:0000256" key="7">
    <source>
        <dbReference type="SAM" id="MobiDB-lite"/>
    </source>
</evidence>
<dbReference type="GO" id="GO:0003723">
    <property type="term" value="F:RNA binding"/>
    <property type="evidence" value="ECO:0007669"/>
    <property type="project" value="UniProtKB-UniRule"/>
</dbReference>
<dbReference type="GO" id="GO:0005654">
    <property type="term" value="C:nucleoplasm"/>
    <property type="evidence" value="ECO:0007669"/>
    <property type="project" value="UniProtKB-ARBA"/>
</dbReference>
<dbReference type="InterPro" id="IPR035979">
    <property type="entry name" value="RBD_domain_sf"/>
</dbReference>
<evidence type="ECO:0000256" key="6">
    <source>
        <dbReference type="PROSITE-ProRule" id="PRU00176"/>
    </source>
</evidence>
<comment type="subunit">
    <text evidence="4">Part of the activated spliceosome B/catalytic step 1 spliceosome, one of the forms of the spliceosome which has a well-formed active site but still cannot catalyze the branching reaction and is composed of at least 52 proteins, the U2, U5 and U6 snRNAs and the pre-mRNA. Component of the minor spliceosome, which splices U12-type introns.</text>
</comment>
<feature type="compositionally biased region" description="Basic and acidic residues" evidence="7">
    <location>
        <begin position="205"/>
        <end position="250"/>
    </location>
</feature>
<dbReference type="SUPFAM" id="SSF54928">
    <property type="entry name" value="RNA-binding domain, RBD"/>
    <property type="match status" value="1"/>
</dbReference>
<feature type="region of interest" description="Disordered" evidence="7">
    <location>
        <begin position="150"/>
        <end position="250"/>
    </location>
</feature>
<evidence type="ECO:0000313" key="9">
    <source>
        <dbReference type="EMBL" id="CAH0112329.1"/>
    </source>
</evidence>